<feature type="region of interest" description="Disordered" evidence="1">
    <location>
        <begin position="32"/>
        <end position="53"/>
    </location>
</feature>
<evidence type="ECO:0000256" key="1">
    <source>
        <dbReference type="SAM" id="MobiDB-lite"/>
    </source>
</evidence>
<dbReference type="EMBL" id="CP015079">
    <property type="protein sequence ID" value="ANH40434.1"/>
    <property type="molecule type" value="Genomic_DNA"/>
</dbReference>
<dbReference type="STRING" id="1300347.I601_4038"/>
<name>A0A1A9GQ45_9ACTN</name>
<dbReference type="RefSeq" id="WP_068113729.1">
    <property type="nucleotide sequence ID" value="NZ_CP015079.1"/>
</dbReference>
<feature type="compositionally biased region" description="Acidic residues" evidence="1">
    <location>
        <begin position="131"/>
        <end position="144"/>
    </location>
</feature>
<keyword evidence="4" id="KW-1185">Reference proteome</keyword>
<dbReference type="PANTHER" id="PTHR36933">
    <property type="entry name" value="SLL0788 PROTEIN"/>
    <property type="match status" value="1"/>
</dbReference>
<dbReference type="PATRIC" id="fig|1300347.3.peg.4044"/>
<dbReference type="OrthoDB" id="26872at2"/>
<proteinExistence type="predicted"/>
<evidence type="ECO:0000313" key="4">
    <source>
        <dbReference type="Proteomes" id="UP000077868"/>
    </source>
</evidence>
<organism evidence="3 4">
    <name type="scientific">Nocardioides dokdonensis FR1436</name>
    <dbReference type="NCBI Taxonomy" id="1300347"/>
    <lineage>
        <taxon>Bacteria</taxon>
        <taxon>Bacillati</taxon>
        <taxon>Actinomycetota</taxon>
        <taxon>Actinomycetes</taxon>
        <taxon>Propionibacteriales</taxon>
        <taxon>Nocardioidaceae</taxon>
        <taxon>Nocardioides</taxon>
    </lineage>
</organism>
<evidence type="ECO:0000313" key="3">
    <source>
        <dbReference type="EMBL" id="ANH40434.1"/>
    </source>
</evidence>
<dbReference type="Pfam" id="PF03713">
    <property type="entry name" value="DUF305"/>
    <property type="match status" value="1"/>
</dbReference>
<sequence>MHSADEPRRPFRLLLAIAAGLVVTATLAGCGSDDAEPDAGSSVRTAPDGSEFNDADVDFATEMIPHHAQAVEMVVMAQGRDLSPEVETLMADIRDAQVPEIQTMTGWLAAWDEPVPETGLDHANAGHPGDDDSQGSDDMGDSDMGDMGGSMMSEEQMQELRTAGDGDFEQMWLEMMTEHHEGAVEMAEQEIEDGLYPEAIDLAESVIESQNAEIETMQDLLG</sequence>
<feature type="region of interest" description="Disordered" evidence="1">
    <location>
        <begin position="116"/>
        <end position="150"/>
    </location>
</feature>
<reference evidence="3 4" key="1">
    <citation type="submission" date="2016-03" db="EMBL/GenBank/DDBJ databases">
        <title>Complete genome sequence of a soil Actinobacterium, Nocardioides dokdonensis FR1436.</title>
        <authorList>
            <person name="Kwon S.-K."/>
            <person name="Kim K."/>
            <person name="Kim J.F."/>
        </authorList>
    </citation>
    <scope>NUCLEOTIDE SEQUENCE [LARGE SCALE GENOMIC DNA]</scope>
    <source>
        <strain evidence="3 4">FR1436</strain>
    </source>
</reference>
<dbReference type="KEGG" id="ndk:I601_4038"/>
<accession>A0A1A9GQ45</accession>
<feature type="domain" description="DUF305" evidence="2">
    <location>
        <begin position="56"/>
        <end position="221"/>
    </location>
</feature>
<dbReference type="Gene3D" id="1.20.1260.10">
    <property type="match status" value="1"/>
</dbReference>
<dbReference type="Proteomes" id="UP000077868">
    <property type="component" value="Chromosome"/>
</dbReference>
<dbReference type="PANTHER" id="PTHR36933:SF1">
    <property type="entry name" value="SLL0788 PROTEIN"/>
    <property type="match status" value="1"/>
</dbReference>
<protein>
    <recommendedName>
        <fullName evidence="2">DUF305 domain-containing protein</fullName>
    </recommendedName>
</protein>
<dbReference type="InterPro" id="IPR012347">
    <property type="entry name" value="Ferritin-like"/>
</dbReference>
<dbReference type="InterPro" id="IPR005183">
    <property type="entry name" value="DUF305_CopM-like"/>
</dbReference>
<dbReference type="AlphaFoldDB" id="A0A1A9GQ45"/>
<gene>
    <name evidence="3" type="ORF">I601_4038</name>
</gene>
<evidence type="ECO:0000259" key="2">
    <source>
        <dbReference type="Pfam" id="PF03713"/>
    </source>
</evidence>